<feature type="region of interest" description="Disordered" evidence="1">
    <location>
        <begin position="57"/>
        <end position="91"/>
    </location>
</feature>
<dbReference type="EMBL" id="CP098242">
    <property type="protein sequence ID" value="WAW10719.1"/>
    <property type="molecule type" value="Genomic_DNA"/>
</dbReference>
<dbReference type="InterPro" id="IPR019626">
    <property type="entry name" value="Stress-induced_KGG_rpt"/>
</dbReference>
<reference evidence="2" key="1">
    <citation type="journal article" date="2022" name="Front. Microbiol.">
        <title>New perspectives on an old grouping: The genomic and phenotypic variability of Oxalobacter formigenes and the implications for calcium oxalate stone prevention.</title>
        <authorList>
            <person name="Chmiel J.A."/>
            <person name="Carr C."/>
            <person name="Stuivenberg G.A."/>
            <person name="Venema R."/>
            <person name="Chanyi R.M."/>
            <person name="Al K.F."/>
            <person name="Giguere D."/>
            <person name="Say H."/>
            <person name="Akouris P.P."/>
            <person name="Dominguez Romero S.A."/>
            <person name="Kwong A."/>
            <person name="Tai V."/>
            <person name="Koval S.F."/>
            <person name="Razvi H."/>
            <person name="Bjazevic J."/>
            <person name="Burton J.P."/>
        </authorList>
    </citation>
    <scope>NUCLEOTIDE SEQUENCE</scope>
    <source>
        <strain evidence="2">WoOx3</strain>
    </source>
</reference>
<evidence type="ECO:0000313" key="3">
    <source>
        <dbReference type="Proteomes" id="UP001156215"/>
    </source>
</evidence>
<evidence type="ECO:0000313" key="2">
    <source>
        <dbReference type="EMBL" id="WAW10719.1"/>
    </source>
</evidence>
<organism evidence="2 3">
    <name type="scientific">Oxalobacter vibrioformis</name>
    <dbReference type="NCBI Taxonomy" id="933080"/>
    <lineage>
        <taxon>Bacteria</taxon>
        <taxon>Pseudomonadati</taxon>
        <taxon>Pseudomonadota</taxon>
        <taxon>Betaproteobacteria</taxon>
        <taxon>Burkholderiales</taxon>
        <taxon>Oxalobacteraceae</taxon>
        <taxon>Oxalobacter</taxon>
    </lineage>
</organism>
<proteinExistence type="predicted"/>
<dbReference type="KEGG" id="ovb:NB640_03435"/>
<dbReference type="RefSeq" id="WP_269309759.1">
    <property type="nucleotide sequence ID" value="NZ_CP098242.1"/>
</dbReference>
<protein>
    <recommendedName>
        <fullName evidence="4">Stress-induced protein</fullName>
    </recommendedName>
</protein>
<feature type="compositionally biased region" description="Polar residues" evidence="1">
    <location>
        <begin position="1"/>
        <end position="11"/>
    </location>
</feature>
<dbReference type="Pfam" id="PF10685">
    <property type="entry name" value="KGG"/>
    <property type="match status" value="1"/>
</dbReference>
<name>A0A9E9M037_9BURK</name>
<dbReference type="Proteomes" id="UP001156215">
    <property type="component" value="Chromosome"/>
</dbReference>
<gene>
    <name evidence="2" type="ORF">NB640_03435</name>
</gene>
<sequence length="91" mass="9577">MRSESRSQASAHKTPAKRGFAAMSKERQREISSMGGRAAHAQGKAHVFTSEAARIAGRKGGAAVSRNRAHMAAIGRKGGENSRSGKSRESA</sequence>
<accession>A0A9E9M037</accession>
<evidence type="ECO:0000256" key="1">
    <source>
        <dbReference type="SAM" id="MobiDB-lite"/>
    </source>
</evidence>
<evidence type="ECO:0008006" key="4">
    <source>
        <dbReference type="Google" id="ProtNLM"/>
    </source>
</evidence>
<feature type="region of interest" description="Disordered" evidence="1">
    <location>
        <begin position="1"/>
        <end position="45"/>
    </location>
</feature>
<keyword evidence="3" id="KW-1185">Reference proteome</keyword>
<dbReference type="AlphaFoldDB" id="A0A9E9M037"/>